<dbReference type="InterPro" id="IPR003593">
    <property type="entry name" value="AAA+_ATPase"/>
</dbReference>
<keyword evidence="3" id="KW-0472">Membrane</keyword>
<dbReference type="Gene3D" id="3.40.50.300">
    <property type="entry name" value="P-loop containing nucleotide triphosphate hydrolases"/>
    <property type="match status" value="1"/>
</dbReference>
<dbReference type="InterPro" id="IPR027417">
    <property type="entry name" value="P-loop_NTPase"/>
</dbReference>
<dbReference type="Pfam" id="PF17862">
    <property type="entry name" value="AAA_lid_3"/>
    <property type="match status" value="1"/>
</dbReference>
<comment type="similarity">
    <text evidence="6">Belongs to the AAA ATPase family.</text>
</comment>
<dbReference type="PROSITE" id="PS00674">
    <property type="entry name" value="AAA"/>
    <property type="match status" value="1"/>
</dbReference>
<dbReference type="Gene3D" id="1.10.8.60">
    <property type="match status" value="1"/>
</dbReference>
<dbReference type="RefSeq" id="XP_005787419.1">
    <property type="nucleotide sequence ID" value="XM_005787362.1"/>
</dbReference>
<evidence type="ECO:0000256" key="5">
    <source>
        <dbReference type="ARBA" id="ARBA00023128"/>
    </source>
</evidence>
<evidence type="ECO:0000256" key="2">
    <source>
        <dbReference type="ARBA" id="ARBA00022741"/>
    </source>
</evidence>
<evidence type="ECO:0000313" key="9">
    <source>
        <dbReference type="Proteomes" id="UP000013827"/>
    </source>
</evidence>
<keyword evidence="4 6" id="KW-0067">ATP-binding</keyword>
<dbReference type="KEGG" id="ehx:EMIHUDRAFT_53566"/>
<keyword evidence="5" id="KW-0496">Mitochondrion</keyword>
<dbReference type="SUPFAM" id="SSF52540">
    <property type="entry name" value="P-loop containing nucleoside triphosphate hydrolases"/>
    <property type="match status" value="1"/>
</dbReference>
<dbReference type="EnsemblProtists" id="EOD34990">
    <property type="protein sequence ID" value="EOD34990"/>
    <property type="gene ID" value="EMIHUDRAFT_53566"/>
</dbReference>
<dbReference type="GO" id="GO:0005524">
    <property type="term" value="F:ATP binding"/>
    <property type="evidence" value="ECO:0007669"/>
    <property type="project" value="UniProtKB-KW"/>
</dbReference>
<name>A0A0D3KGV5_EMIH1</name>
<evidence type="ECO:0000313" key="8">
    <source>
        <dbReference type="EnsemblProtists" id="EOD34990"/>
    </source>
</evidence>
<dbReference type="PANTHER" id="PTHR45644">
    <property type="entry name" value="AAA ATPASE, PUTATIVE (AFU_ORTHOLOGUE AFUA_2G12920)-RELATED-RELATED"/>
    <property type="match status" value="1"/>
</dbReference>
<dbReference type="InterPro" id="IPR003960">
    <property type="entry name" value="ATPase_AAA_CS"/>
</dbReference>
<dbReference type="InterPro" id="IPR003959">
    <property type="entry name" value="ATPase_AAA_core"/>
</dbReference>
<keyword evidence="2 6" id="KW-0547">Nucleotide-binding</keyword>
<dbReference type="GO" id="GO:0140570">
    <property type="term" value="P:extraction of mislocalized protein from mitochondrial outer membrane"/>
    <property type="evidence" value="ECO:0007669"/>
    <property type="project" value="TreeGrafter"/>
</dbReference>
<comment type="subcellular location">
    <subcellularLocation>
        <location evidence="1">Mitochondrion outer membrane</location>
        <topology evidence="1">Single-pass membrane protein</topology>
    </subcellularLocation>
</comment>
<dbReference type="GO" id="GO:0005741">
    <property type="term" value="C:mitochondrial outer membrane"/>
    <property type="evidence" value="ECO:0007669"/>
    <property type="project" value="UniProtKB-SubCell"/>
</dbReference>
<reference evidence="9" key="1">
    <citation type="journal article" date="2013" name="Nature">
        <title>Pan genome of the phytoplankton Emiliania underpins its global distribution.</title>
        <authorList>
            <person name="Read B.A."/>
            <person name="Kegel J."/>
            <person name="Klute M.J."/>
            <person name="Kuo A."/>
            <person name="Lefebvre S.C."/>
            <person name="Maumus F."/>
            <person name="Mayer C."/>
            <person name="Miller J."/>
            <person name="Monier A."/>
            <person name="Salamov A."/>
            <person name="Young J."/>
            <person name="Aguilar M."/>
            <person name="Claverie J.M."/>
            <person name="Frickenhaus S."/>
            <person name="Gonzalez K."/>
            <person name="Herman E.K."/>
            <person name="Lin Y.C."/>
            <person name="Napier J."/>
            <person name="Ogata H."/>
            <person name="Sarno A.F."/>
            <person name="Shmutz J."/>
            <person name="Schroeder D."/>
            <person name="de Vargas C."/>
            <person name="Verret F."/>
            <person name="von Dassow P."/>
            <person name="Valentin K."/>
            <person name="Van de Peer Y."/>
            <person name="Wheeler G."/>
            <person name="Dacks J.B."/>
            <person name="Delwiche C.F."/>
            <person name="Dyhrman S.T."/>
            <person name="Glockner G."/>
            <person name="John U."/>
            <person name="Richards T."/>
            <person name="Worden A.Z."/>
            <person name="Zhang X."/>
            <person name="Grigoriev I.V."/>
            <person name="Allen A.E."/>
            <person name="Bidle K."/>
            <person name="Borodovsky M."/>
            <person name="Bowler C."/>
            <person name="Brownlee C."/>
            <person name="Cock J.M."/>
            <person name="Elias M."/>
            <person name="Gladyshev V.N."/>
            <person name="Groth M."/>
            <person name="Guda C."/>
            <person name="Hadaegh A."/>
            <person name="Iglesias-Rodriguez M.D."/>
            <person name="Jenkins J."/>
            <person name="Jones B.M."/>
            <person name="Lawson T."/>
            <person name="Leese F."/>
            <person name="Lindquist E."/>
            <person name="Lobanov A."/>
            <person name="Lomsadze A."/>
            <person name="Malik S.B."/>
            <person name="Marsh M.E."/>
            <person name="Mackinder L."/>
            <person name="Mock T."/>
            <person name="Mueller-Roeber B."/>
            <person name="Pagarete A."/>
            <person name="Parker M."/>
            <person name="Probert I."/>
            <person name="Quesneville H."/>
            <person name="Raines C."/>
            <person name="Rensing S.A."/>
            <person name="Riano-Pachon D.M."/>
            <person name="Richier S."/>
            <person name="Rokitta S."/>
            <person name="Shiraiwa Y."/>
            <person name="Soanes D.M."/>
            <person name="van der Giezen M."/>
            <person name="Wahlund T.M."/>
            <person name="Williams B."/>
            <person name="Wilson W."/>
            <person name="Wolfe G."/>
            <person name="Wurch L.L."/>
        </authorList>
    </citation>
    <scope>NUCLEOTIDE SEQUENCE</scope>
</reference>
<dbReference type="OMA" id="CRNAAMR"/>
<dbReference type="Proteomes" id="UP000013827">
    <property type="component" value="Unassembled WGS sequence"/>
</dbReference>
<dbReference type="HOGENOM" id="CLU_000688_21_14_1"/>
<reference evidence="8" key="2">
    <citation type="submission" date="2024-10" db="UniProtKB">
        <authorList>
            <consortium name="EnsemblProtists"/>
        </authorList>
    </citation>
    <scope>IDENTIFICATION</scope>
</reference>
<dbReference type="InterPro" id="IPR051701">
    <property type="entry name" value="Mito_OM_Translocase_MSP1"/>
</dbReference>
<dbReference type="GeneID" id="17280260"/>
<keyword evidence="9" id="KW-1185">Reference proteome</keyword>
<proteinExistence type="inferred from homology"/>
<accession>A0A0D3KGV5</accession>
<keyword evidence="3" id="KW-1000">Mitochondrion outer membrane</keyword>
<evidence type="ECO:0000256" key="3">
    <source>
        <dbReference type="ARBA" id="ARBA00022787"/>
    </source>
</evidence>
<dbReference type="AlphaFoldDB" id="A0A0D3KGV5"/>
<evidence type="ECO:0000256" key="1">
    <source>
        <dbReference type="ARBA" id="ARBA00004572"/>
    </source>
</evidence>
<dbReference type="InterPro" id="IPR041569">
    <property type="entry name" value="AAA_lid_3"/>
</dbReference>
<dbReference type="STRING" id="2903.R1F7V1"/>
<dbReference type="eggNOG" id="KOG0737">
    <property type="taxonomic scope" value="Eukaryota"/>
</dbReference>
<organism evidence="8 9">
    <name type="scientific">Emiliania huxleyi (strain CCMP1516)</name>
    <dbReference type="NCBI Taxonomy" id="280463"/>
    <lineage>
        <taxon>Eukaryota</taxon>
        <taxon>Haptista</taxon>
        <taxon>Haptophyta</taxon>
        <taxon>Prymnesiophyceae</taxon>
        <taxon>Isochrysidales</taxon>
        <taxon>Noelaerhabdaceae</taxon>
        <taxon>Emiliania</taxon>
    </lineage>
</organism>
<dbReference type="GO" id="GO:0016887">
    <property type="term" value="F:ATP hydrolysis activity"/>
    <property type="evidence" value="ECO:0007669"/>
    <property type="project" value="InterPro"/>
</dbReference>
<dbReference type="Pfam" id="PF00004">
    <property type="entry name" value="AAA"/>
    <property type="match status" value="1"/>
</dbReference>
<evidence type="ECO:0000256" key="6">
    <source>
        <dbReference type="RuleBase" id="RU003651"/>
    </source>
</evidence>
<dbReference type="PANTHER" id="PTHR45644:SF3">
    <property type="entry name" value="FI08533P-RELATED"/>
    <property type="match status" value="1"/>
</dbReference>
<dbReference type="PaxDb" id="2903-EOD34990"/>
<protein>
    <recommendedName>
        <fullName evidence="7">AAA+ ATPase domain-containing protein</fullName>
    </recommendedName>
</protein>
<evidence type="ECO:0000256" key="4">
    <source>
        <dbReference type="ARBA" id="ARBA00022840"/>
    </source>
</evidence>
<feature type="domain" description="AAA+ ATPase" evidence="7">
    <location>
        <begin position="54"/>
        <end position="200"/>
    </location>
</feature>
<dbReference type="SMART" id="SM00382">
    <property type="entry name" value="AAA"/>
    <property type="match status" value="1"/>
</dbReference>
<evidence type="ECO:0000259" key="7">
    <source>
        <dbReference type="SMART" id="SM00382"/>
    </source>
</evidence>
<sequence length="250" mass="26940">YELEVASDLVAPSGAGCSFDQVGGLEEQARQLRSALLLPLQQPRLFAASKLLRPPKGILLHGPPGTGKTMLARAIAQEADFAFLCLNPARLFSKWYGESNKLAEAYFTLAHKLAPSILFIDEIDCIFSHGGKRGASEHEATAALRAQFLALWDGMLSPATRAAAQAHVVVIAATNQPSLVDPAVLRRLPLSLPVAMPDERARAEVLRRLLDGEAMARELDVAAIAARTHGYSGSDLEQLCRTAALRPLEE</sequence>